<keyword evidence="3" id="KW-1185">Reference proteome</keyword>
<dbReference type="EMBL" id="JACHIN010000033">
    <property type="protein sequence ID" value="MBB5085213.1"/>
    <property type="molecule type" value="Genomic_DNA"/>
</dbReference>
<evidence type="ECO:0000313" key="2">
    <source>
        <dbReference type="EMBL" id="MBB5085213.1"/>
    </source>
</evidence>
<name>A0A7W8AFJ5_9ACTN</name>
<dbReference type="InterPro" id="IPR002734">
    <property type="entry name" value="RibDG_C"/>
</dbReference>
<dbReference type="PANTHER" id="PTHR38011:SF11">
    <property type="entry name" value="2,5-DIAMINO-6-RIBOSYLAMINO-4(3H)-PYRIMIDINONE 5'-PHOSPHATE REDUCTASE"/>
    <property type="match status" value="1"/>
</dbReference>
<dbReference type="GO" id="GO:0009231">
    <property type="term" value="P:riboflavin biosynthetic process"/>
    <property type="evidence" value="ECO:0007669"/>
    <property type="project" value="InterPro"/>
</dbReference>
<accession>A0A7W8AFJ5</accession>
<reference evidence="2 3" key="1">
    <citation type="submission" date="2020-08" db="EMBL/GenBank/DDBJ databases">
        <title>Genomic Encyclopedia of Type Strains, Phase IV (KMG-IV): sequencing the most valuable type-strain genomes for metagenomic binning, comparative biology and taxonomic classification.</title>
        <authorList>
            <person name="Goeker M."/>
        </authorList>
    </citation>
    <scope>NUCLEOTIDE SEQUENCE [LARGE SCALE GENOMIC DNA]</scope>
    <source>
        <strain evidence="2 3">DSM 45385</strain>
    </source>
</reference>
<protein>
    <submittedName>
        <fullName evidence="2">Dihydrofolate reductase</fullName>
    </submittedName>
</protein>
<sequence>MRKLKLQLQITADGYMGGPNGEMDWISTPWSDDLSTYVSAITEGVDTILLGRKLAEGFIPHWAAEPEGEDKESAAWMTNTPKVVISKTLTDSPWDNTTVEADVVEAVRRLKSAEGGDIITYGGAELVASLLAGGLIDELNLLVEPAAIGRGLPVFPDLGTPQQLRLVSATPFECGITALRYEPKPV</sequence>
<evidence type="ECO:0000259" key="1">
    <source>
        <dbReference type="Pfam" id="PF01872"/>
    </source>
</evidence>
<dbReference type="Proteomes" id="UP000568380">
    <property type="component" value="Unassembled WGS sequence"/>
</dbReference>
<dbReference type="Gene3D" id="3.40.430.10">
    <property type="entry name" value="Dihydrofolate Reductase, subunit A"/>
    <property type="match status" value="1"/>
</dbReference>
<dbReference type="InterPro" id="IPR024072">
    <property type="entry name" value="DHFR-like_dom_sf"/>
</dbReference>
<evidence type="ECO:0000313" key="3">
    <source>
        <dbReference type="Proteomes" id="UP000568380"/>
    </source>
</evidence>
<organism evidence="2 3">
    <name type="scientific">Nonomuraea endophytica</name>
    <dbReference type="NCBI Taxonomy" id="714136"/>
    <lineage>
        <taxon>Bacteria</taxon>
        <taxon>Bacillati</taxon>
        <taxon>Actinomycetota</taxon>
        <taxon>Actinomycetes</taxon>
        <taxon>Streptosporangiales</taxon>
        <taxon>Streptosporangiaceae</taxon>
        <taxon>Nonomuraea</taxon>
    </lineage>
</organism>
<gene>
    <name evidence="2" type="ORF">HNR40_010727</name>
</gene>
<dbReference type="Pfam" id="PF01872">
    <property type="entry name" value="RibD_C"/>
    <property type="match status" value="1"/>
</dbReference>
<dbReference type="AlphaFoldDB" id="A0A7W8AFJ5"/>
<dbReference type="InterPro" id="IPR050765">
    <property type="entry name" value="Riboflavin_Biosynth_HTPR"/>
</dbReference>
<dbReference type="RefSeq" id="WP_184976448.1">
    <property type="nucleotide sequence ID" value="NZ_JACHIN010000033.1"/>
</dbReference>
<feature type="domain" description="Bacterial bifunctional deaminase-reductase C-terminal" evidence="1">
    <location>
        <begin position="3"/>
        <end position="176"/>
    </location>
</feature>
<comment type="caution">
    <text evidence="2">The sequence shown here is derived from an EMBL/GenBank/DDBJ whole genome shotgun (WGS) entry which is preliminary data.</text>
</comment>
<proteinExistence type="predicted"/>
<dbReference type="GO" id="GO:0008703">
    <property type="term" value="F:5-amino-6-(5-phosphoribosylamino)uracil reductase activity"/>
    <property type="evidence" value="ECO:0007669"/>
    <property type="project" value="InterPro"/>
</dbReference>
<dbReference type="SUPFAM" id="SSF53597">
    <property type="entry name" value="Dihydrofolate reductase-like"/>
    <property type="match status" value="1"/>
</dbReference>
<dbReference type="PANTHER" id="PTHR38011">
    <property type="entry name" value="DIHYDROFOLATE REDUCTASE FAMILY PROTEIN (AFU_ORTHOLOGUE AFUA_8G06820)"/>
    <property type="match status" value="1"/>
</dbReference>